<name>A0ABR1HJA7_9HYPO</name>
<feature type="compositionally biased region" description="Polar residues" evidence="1">
    <location>
        <begin position="122"/>
        <end position="139"/>
    </location>
</feature>
<gene>
    <name evidence="3" type="ORF">QQX98_002617</name>
</gene>
<keyword evidence="4" id="KW-1185">Reference proteome</keyword>
<proteinExistence type="predicted"/>
<dbReference type="Pfam" id="PF17107">
    <property type="entry name" value="SesA"/>
    <property type="match status" value="1"/>
</dbReference>
<reference evidence="3 4" key="1">
    <citation type="journal article" date="2025" name="Microbiol. Resour. Announc.">
        <title>Draft genome sequences for Neonectria magnoliae and Neonectria punicea, canker pathogens of Liriodendron tulipifera and Acer saccharum in West Virginia.</title>
        <authorList>
            <person name="Petronek H.M."/>
            <person name="Kasson M.T."/>
            <person name="Metheny A.M."/>
            <person name="Stauder C.M."/>
            <person name="Lovett B."/>
            <person name="Lynch S.C."/>
            <person name="Garnas J.R."/>
            <person name="Kasson L.R."/>
            <person name="Stajich J.E."/>
        </authorList>
    </citation>
    <scope>NUCLEOTIDE SEQUENCE [LARGE SCALE GENOMIC DNA]</scope>
    <source>
        <strain evidence="3 4">NRRL 64653</strain>
    </source>
</reference>
<dbReference type="Proteomes" id="UP001498476">
    <property type="component" value="Unassembled WGS sequence"/>
</dbReference>
<dbReference type="InterPro" id="IPR031352">
    <property type="entry name" value="SesA"/>
</dbReference>
<evidence type="ECO:0000313" key="4">
    <source>
        <dbReference type="Proteomes" id="UP001498476"/>
    </source>
</evidence>
<protein>
    <recommendedName>
        <fullName evidence="2">NACHT-NTPase and P-loop NTPases N-terminal domain-containing protein</fullName>
    </recommendedName>
</protein>
<evidence type="ECO:0000259" key="2">
    <source>
        <dbReference type="Pfam" id="PF17107"/>
    </source>
</evidence>
<evidence type="ECO:0000256" key="1">
    <source>
        <dbReference type="SAM" id="MobiDB-lite"/>
    </source>
</evidence>
<accession>A0ABR1HJA7</accession>
<feature type="region of interest" description="Disordered" evidence="1">
    <location>
        <begin position="118"/>
        <end position="139"/>
    </location>
</feature>
<dbReference type="EMBL" id="JAZAVJ010000027">
    <property type="protein sequence ID" value="KAK7420813.1"/>
    <property type="molecule type" value="Genomic_DNA"/>
</dbReference>
<evidence type="ECO:0000313" key="3">
    <source>
        <dbReference type="EMBL" id="KAK7420813.1"/>
    </source>
</evidence>
<feature type="domain" description="NACHT-NTPase and P-loop NTPases N-terminal" evidence="2">
    <location>
        <begin position="7"/>
        <end position="44"/>
    </location>
</feature>
<sequence length="155" mass="16835">MDPDHTIASVVGIVGAIAKTYETMDKIIGLPKAFDEVKKDLPLRKALRGIKAHRVETLMNKILNRLKKLALSQVFKSTIRKDLKAIEAAIEGLAKVEPSLADSEFDSLGTIHASQRVEHGATGQQNNSQGNDNTFNSGKYVTSGTGHTFNFGKDS</sequence>
<organism evidence="3 4">
    <name type="scientific">Neonectria punicea</name>
    <dbReference type="NCBI Taxonomy" id="979145"/>
    <lineage>
        <taxon>Eukaryota</taxon>
        <taxon>Fungi</taxon>
        <taxon>Dikarya</taxon>
        <taxon>Ascomycota</taxon>
        <taxon>Pezizomycotina</taxon>
        <taxon>Sordariomycetes</taxon>
        <taxon>Hypocreomycetidae</taxon>
        <taxon>Hypocreales</taxon>
        <taxon>Nectriaceae</taxon>
        <taxon>Neonectria</taxon>
    </lineage>
</organism>
<comment type="caution">
    <text evidence="3">The sequence shown here is derived from an EMBL/GenBank/DDBJ whole genome shotgun (WGS) entry which is preliminary data.</text>
</comment>